<dbReference type="SUPFAM" id="SSF49265">
    <property type="entry name" value="Fibronectin type III"/>
    <property type="match status" value="1"/>
</dbReference>
<comment type="caution">
    <text evidence="2">The sequence shown here is derived from an EMBL/GenBank/DDBJ whole genome shotgun (WGS) entry which is preliminary data.</text>
</comment>
<dbReference type="AlphaFoldDB" id="A0A7W5ZQB4"/>
<feature type="domain" description="Fibronectin type-III" evidence="1">
    <location>
        <begin position="52"/>
        <end position="146"/>
    </location>
</feature>
<accession>A0A7W5ZQB4</accession>
<dbReference type="Proteomes" id="UP000541352">
    <property type="component" value="Unassembled WGS sequence"/>
</dbReference>
<evidence type="ECO:0000259" key="1">
    <source>
        <dbReference type="PROSITE" id="PS50853"/>
    </source>
</evidence>
<dbReference type="Gene3D" id="2.60.40.10">
    <property type="entry name" value="Immunoglobulins"/>
    <property type="match status" value="2"/>
</dbReference>
<dbReference type="InterPro" id="IPR026444">
    <property type="entry name" value="Secre_tail"/>
</dbReference>
<dbReference type="RefSeq" id="WP_183976256.1">
    <property type="nucleotide sequence ID" value="NZ_JACIBY010000008.1"/>
</dbReference>
<organism evidence="2 3">
    <name type="scientific">Runella defluvii</name>
    <dbReference type="NCBI Taxonomy" id="370973"/>
    <lineage>
        <taxon>Bacteria</taxon>
        <taxon>Pseudomonadati</taxon>
        <taxon>Bacteroidota</taxon>
        <taxon>Cytophagia</taxon>
        <taxon>Cytophagales</taxon>
        <taxon>Spirosomataceae</taxon>
        <taxon>Runella</taxon>
    </lineage>
</organism>
<dbReference type="EMBL" id="JACIBY010000008">
    <property type="protein sequence ID" value="MBB3839727.1"/>
    <property type="molecule type" value="Genomic_DNA"/>
</dbReference>
<dbReference type="InterPro" id="IPR036116">
    <property type="entry name" value="FN3_sf"/>
</dbReference>
<reference evidence="2 3" key="1">
    <citation type="submission" date="2020-08" db="EMBL/GenBank/DDBJ databases">
        <title>Genomic Encyclopedia of Type Strains, Phase IV (KMG-IV): sequencing the most valuable type-strain genomes for metagenomic binning, comparative biology and taxonomic classification.</title>
        <authorList>
            <person name="Goeker M."/>
        </authorList>
    </citation>
    <scope>NUCLEOTIDE SEQUENCE [LARGE SCALE GENOMIC DNA]</scope>
    <source>
        <strain evidence="2 3">DSM 17976</strain>
    </source>
</reference>
<dbReference type="CDD" id="cd00063">
    <property type="entry name" value="FN3"/>
    <property type="match status" value="2"/>
</dbReference>
<evidence type="ECO:0000313" key="2">
    <source>
        <dbReference type="EMBL" id="MBB3839727.1"/>
    </source>
</evidence>
<gene>
    <name evidence="2" type="ORF">FHS57_003738</name>
</gene>
<dbReference type="PROSITE" id="PS50853">
    <property type="entry name" value="FN3"/>
    <property type="match status" value="2"/>
</dbReference>
<dbReference type="InterPro" id="IPR013783">
    <property type="entry name" value="Ig-like_fold"/>
</dbReference>
<evidence type="ECO:0000313" key="3">
    <source>
        <dbReference type="Proteomes" id="UP000541352"/>
    </source>
</evidence>
<dbReference type="Pfam" id="PF18962">
    <property type="entry name" value="Por_Secre_tail"/>
    <property type="match status" value="1"/>
</dbReference>
<dbReference type="NCBIfam" id="TIGR04183">
    <property type="entry name" value="Por_Secre_tail"/>
    <property type="match status" value="1"/>
</dbReference>
<sequence length="227" mass="24328">VGAGVVVYSDKGLSASTKYGYRVRAKNTAGVSDASPMKVATTQAISQTALAAPSNLAVKPTPMALTLTWLDNSPDETGFEISRSVNNETSWEVIKADLAANTTEFVDKNVRPTFMYYYRVRGFKGGTFSNYTSVVGANGPVITATNVGRNQTETLVYPNPASDVVYITPPNGTLATYQLLTVAGKVVSSSIVEQQSPISLTGLETGTYLLKIHQSDEKVVTIKLFKQ</sequence>
<feature type="domain" description="Fibronectin type-III" evidence="1">
    <location>
        <begin position="1"/>
        <end position="45"/>
    </location>
</feature>
<keyword evidence="3" id="KW-1185">Reference proteome</keyword>
<dbReference type="InterPro" id="IPR003961">
    <property type="entry name" value="FN3_dom"/>
</dbReference>
<protein>
    <recommendedName>
        <fullName evidence="1">Fibronectin type-III domain-containing protein</fullName>
    </recommendedName>
</protein>
<feature type="non-terminal residue" evidence="2">
    <location>
        <position position="1"/>
    </location>
</feature>
<proteinExistence type="predicted"/>
<name>A0A7W5ZQB4_9BACT</name>